<accession>A0ABX2CH96</accession>
<sequence>MTVLALAAPVLAGCSSINEKVGAGMGDLMPQWAGGLPAGAPPRPGTVEYDRFMQERERQRQLPAAERDKETQSSTNAQATVSGR</sequence>
<feature type="region of interest" description="Disordered" evidence="1">
    <location>
        <begin position="33"/>
        <end position="84"/>
    </location>
</feature>
<keyword evidence="3" id="KW-1185">Reference proteome</keyword>
<feature type="compositionally biased region" description="Basic and acidic residues" evidence="1">
    <location>
        <begin position="48"/>
        <end position="71"/>
    </location>
</feature>
<protein>
    <recommendedName>
        <fullName evidence="4">Lipoprotein</fullName>
    </recommendedName>
</protein>
<evidence type="ECO:0008006" key="4">
    <source>
        <dbReference type="Google" id="ProtNLM"/>
    </source>
</evidence>
<dbReference type="EMBL" id="JABFDN010000007">
    <property type="protein sequence ID" value="NPU67593.1"/>
    <property type="molecule type" value="Genomic_DNA"/>
</dbReference>
<gene>
    <name evidence="2" type="ORF">HL667_21505</name>
</gene>
<evidence type="ECO:0000313" key="3">
    <source>
        <dbReference type="Proteomes" id="UP000886476"/>
    </source>
</evidence>
<name>A0ABX2CH96_9BRAD</name>
<organism evidence="2 3">
    <name type="scientific">Bradyrhizobium aeschynomenes</name>
    <dbReference type="NCBI Taxonomy" id="2734909"/>
    <lineage>
        <taxon>Bacteria</taxon>
        <taxon>Pseudomonadati</taxon>
        <taxon>Pseudomonadota</taxon>
        <taxon>Alphaproteobacteria</taxon>
        <taxon>Hyphomicrobiales</taxon>
        <taxon>Nitrobacteraceae</taxon>
        <taxon>Bradyrhizobium</taxon>
    </lineage>
</organism>
<evidence type="ECO:0000256" key="1">
    <source>
        <dbReference type="SAM" id="MobiDB-lite"/>
    </source>
</evidence>
<proteinExistence type="predicted"/>
<evidence type="ECO:0000313" key="2">
    <source>
        <dbReference type="EMBL" id="NPU67593.1"/>
    </source>
</evidence>
<feature type="compositionally biased region" description="Polar residues" evidence="1">
    <location>
        <begin position="72"/>
        <end position="84"/>
    </location>
</feature>
<comment type="caution">
    <text evidence="2">The sequence shown here is derived from an EMBL/GenBank/DDBJ whole genome shotgun (WGS) entry which is preliminary data.</text>
</comment>
<reference evidence="2" key="1">
    <citation type="submission" date="2020-05" db="EMBL/GenBank/DDBJ databases">
        <title>Nod-independent and nitrogen-fixing Bradyrhizobium aeschynomene sp. nov. isolated from nodules of Aeschynomene indica.</title>
        <authorList>
            <person name="Zhang Z."/>
        </authorList>
    </citation>
    <scope>NUCLEOTIDE SEQUENCE</scope>
    <source>
        <strain evidence="2">83012</strain>
    </source>
</reference>
<dbReference type="Proteomes" id="UP000886476">
    <property type="component" value="Unassembled WGS sequence"/>
</dbReference>